<evidence type="ECO:0008006" key="4">
    <source>
        <dbReference type="Google" id="ProtNLM"/>
    </source>
</evidence>
<organism evidence="2 3">
    <name type="scientific">Enteractinococcus helveticum</name>
    <dbReference type="NCBI Taxonomy" id="1837282"/>
    <lineage>
        <taxon>Bacteria</taxon>
        <taxon>Bacillati</taxon>
        <taxon>Actinomycetota</taxon>
        <taxon>Actinomycetes</taxon>
        <taxon>Micrococcales</taxon>
        <taxon>Micrococcaceae</taxon>
    </lineage>
</organism>
<dbReference type="AlphaFoldDB" id="A0A921FP59"/>
<gene>
    <name evidence="2" type="ORF">K8V32_08935</name>
</gene>
<evidence type="ECO:0000256" key="1">
    <source>
        <dbReference type="SAM" id="MobiDB-lite"/>
    </source>
</evidence>
<evidence type="ECO:0000313" key="3">
    <source>
        <dbReference type="Proteomes" id="UP000703315"/>
    </source>
</evidence>
<name>A0A921FP59_9MICC</name>
<protein>
    <recommendedName>
        <fullName evidence="4">DNA-binding protein</fullName>
    </recommendedName>
</protein>
<reference evidence="2" key="2">
    <citation type="submission" date="2021-09" db="EMBL/GenBank/DDBJ databases">
        <authorList>
            <person name="Gilroy R."/>
        </authorList>
    </citation>
    <scope>NUCLEOTIDE SEQUENCE</scope>
    <source>
        <strain evidence="2">ChiHjej13B12-14962</strain>
    </source>
</reference>
<evidence type="ECO:0000313" key="2">
    <source>
        <dbReference type="EMBL" id="HJF14907.1"/>
    </source>
</evidence>
<dbReference type="RefSeq" id="WP_303906030.1">
    <property type="nucleotide sequence ID" value="NZ_DYXC01000097.1"/>
</dbReference>
<feature type="compositionally biased region" description="Basic and acidic residues" evidence="1">
    <location>
        <begin position="125"/>
        <end position="137"/>
    </location>
</feature>
<dbReference type="EMBL" id="DYXC01000097">
    <property type="protein sequence ID" value="HJF14907.1"/>
    <property type="molecule type" value="Genomic_DNA"/>
</dbReference>
<feature type="region of interest" description="Disordered" evidence="1">
    <location>
        <begin position="108"/>
        <end position="137"/>
    </location>
</feature>
<sequence length="137" mass="15097">MVPNIPNESQELDQLNAARQQLLDAGAEQLPRFPWQPSGVKPDDVSLLRFAMWQANSSVGEASHNDIRAALRLVESARADLDGLESGLMLIARAEGLTWPDIAEQLGVKSPQAAQQRFQRVATRAQHDEDRGTRGDD</sequence>
<comment type="caution">
    <text evidence="2">The sequence shown here is derived from an EMBL/GenBank/DDBJ whole genome shotgun (WGS) entry which is preliminary data.</text>
</comment>
<accession>A0A921FP59</accession>
<reference evidence="2" key="1">
    <citation type="journal article" date="2021" name="PeerJ">
        <title>Extensive microbial diversity within the chicken gut microbiome revealed by metagenomics and culture.</title>
        <authorList>
            <person name="Gilroy R."/>
            <person name="Ravi A."/>
            <person name="Getino M."/>
            <person name="Pursley I."/>
            <person name="Horton D.L."/>
            <person name="Alikhan N.F."/>
            <person name="Baker D."/>
            <person name="Gharbi K."/>
            <person name="Hall N."/>
            <person name="Watson M."/>
            <person name="Adriaenssens E.M."/>
            <person name="Foster-Nyarko E."/>
            <person name="Jarju S."/>
            <person name="Secka A."/>
            <person name="Antonio M."/>
            <person name="Oren A."/>
            <person name="Chaudhuri R.R."/>
            <person name="La Ragione R."/>
            <person name="Hildebrand F."/>
            <person name="Pallen M.J."/>
        </authorList>
    </citation>
    <scope>NUCLEOTIDE SEQUENCE</scope>
    <source>
        <strain evidence="2">ChiHjej13B12-14962</strain>
    </source>
</reference>
<dbReference type="Proteomes" id="UP000703315">
    <property type="component" value="Unassembled WGS sequence"/>
</dbReference>
<proteinExistence type="predicted"/>